<protein>
    <submittedName>
        <fullName evidence="3">IPT/TIG domain protein</fullName>
    </submittedName>
</protein>
<dbReference type="InterPro" id="IPR013783">
    <property type="entry name" value="Ig-like_fold"/>
</dbReference>
<dbReference type="eggNOG" id="ENOG5030PDI">
    <property type="taxonomic scope" value="Bacteria"/>
</dbReference>
<dbReference type="Gene3D" id="2.60.40.10">
    <property type="entry name" value="Immunoglobulins"/>
    <property type="match status" value="1"/>
</dbReference>
<reference evidence="3 4" key="1">
    <citation type="journal article" date="2014" name="Genome Announc.">
        <title>Draft Genome Sequence of Cytophaga fermentans JCM 21142T, a Facultative Anaerobe Isolated from Marine Mud.</title>
        <authorList>
            <person name="Starns D."/>
            <person name="Oshima K."/>
            <person name="Suda W."/>
            <person name="Iino T."/>
            <person name="Yuki M."/>
            <person name="Inoue J."/>
            <person name="Kitamura K."/>
            <person name="Iida T."/>
            <person name="Darby A."/>
            <person name="Hattori M."/>
            <person name="Ohkuma M."/>
        </authorList>
    </citation>
    <scope>NUCLEOTIDE SEQUENCE [LARGE SCALE GENOMIC DNA]</scope>
    <source>
        <strain evidence="3 4">JCM 21142</strain>
    </source>
</reference>
<dbReference type="OrthoDB" id="1110482at2"/>
<evidence type="ECO:0000313" key="4">
    <source>
        <dbReference type="Proteomes" id="UP000019402"/>
    </source>
</evidence>
<dbReference type="InterPro" id="IPR002909">
    <property type="entry name" value="IPT_dom"/>
</dbReference>
<proteinExistence type="predicted"/>
<dbReference type="Proteomes" id="UP000019402">
    <property type="component" value="Unassembled WGS sequence"/>
</dbReference>
<dbReference type="RefSeq" id="WP_052522253.1">
    <property type="nucleotide sequence ID" value="NZ_BAMD01000037.1"/>
</dbReference>
<dbReference type="SUPFAM" id="SSF81296">
    <property type="entry name" value="E set domains"/>
    <property type="match status" value="1"/>
</dbReference>
<keyword evidence="4" id="KW-1185">Reference proteome</keyword>
<gene>
    <name evidence="3" type="ORF">JCM21142_72797</name>
</gene>
<dbReference type="CDD" id="cd00603">
    <property type="entry name" value="IPT_PCSR"/>
    <property type="match status" value="1"/>
</dbReference>
<organism evidence="3 4">
    <name type="scientific">Saccharicrinis fermentans DSM 9555 = JCM 21142</name>
    <dbReference type="NCBI Taxonomy" id="869213"/>
    <lineage>
        <taxon>Bacteria</taxon>
        <taxon>Pseudomonadati</taxon>
        <taxon>Bacteroidota</taxon>
        <taxon>Bacteroidia</taxon>
        <taxon>Marinilabiliales</taxon>
        <taxon>Marinilabiliaceae</taxon>
        <taxon>Saccharicrinis</taxon>
    </lineage>
</organism>
<evidence type="ECO:0000256" key="1">
    <source>
        <dbReference type="SAM" id="SignalP"/>
    </source>
</evidence>
<name>W7Y780_9BACT</name>
<dbReference type="InterPro" id="IPR014756">
    <property type="entry name" value="Ig_E-set"/>
</dbReference>
<dbReference type="AlphaFoldDB" id="W7Y780"/>
<evidence type="ECO:0000259" key="2">
    <source>
        <dbReference type="Pfam" id="PF01833"/>
    </source>
</evidence>
<evidence type="ECO:0000313" key="3">
    <source>
        <dbReference type="EMBL" id="GAF04102.1"/>
    </source>
</evidence>
<dbReference type="Pfam" id="PF01833">
    <property type="entry name" value="TIG"/>
    <property type="match status" value="1"/>
</dbReference>
<keyword evidence="1" id="KW-0732">Signal</keyword>
<dbReference type="STRING" id="869213.GCA_000517085_01127"/>
<feature type="chain" id="PRO_5004903996" evidence="1">
    <location>
        <begin position="21"/>
        <end position="339"/>
    </location>
</feature>
<accession>W7Y780</accession>
<dbReference type="PROSITE" id="PS51257">
    <property type="entry name" value="PROKAR_LIPOPROTEIN"/>
    <property type="match status" value="1"/>
</dbReference>
<dbReference type="EMBL" id="BAMD01000037">
    <property type="protein sequence ID" value="GAF04102.1"/>
    <property type="molecule type" value="Genomic_DNA"/>
</dbReference>
<feature type="signal peptide" evidence="1">
    <location>
        <begin position="1"/>
        <end position="20"/>
    </location>
</feature>
<comment type="caution">
    <text evidence="3">The sequence shown here is derived from an EMBL/GenBank/DDBJ whole genome shotgun (WGS) entry which is preliminary data.</text>
</comment>
<feature type="domain" description="IPT/TIG" evidence="2">
    <location>
        <begin position="39"/>
        <end position="97"/>
    </location>
</feature>
<sequence>MKNILKYSLFSFLLGLVVFATGCEEKELSEDYDINWPIPEITEVSVAGDVAIGSQITVKGAYFADAVVTINGIECTVISVNDTETEMTVELPRIFEQGLLRVANVFNRYSESDELLNPVYPEVTVTKVNDIPQGLQFKVEGENVDVISEVYIDGESVPILTREPSEILINSGELDLKPGQLVSVSFKSLGPNAIPEVANVNVIYPFIEYKELIIWDFEDGNHHYVGEPTASVASGGSDCPGNVDKFFQLRAPGYGWDKVTGEMTSEEVPDVSTFINPYLTFAVRTPAGSAGYFQMEDQNGNWRHFGYGFKTDGEWMIISQPLNESWEGGEFDTRALNLS</sequence>